<dbReference type="PANTHER" id="PTHR11228">
    <property type="entry name" value="RADICAL SAM DOMAIN PROTEIN"/>
    <property type="match status" value="1"/>
</dbReference>
<dbReference type="OrthoDB" id="9808591at2"/>
<dbReference type="GO" id="GO:0003824">
    <property type="term" value="F:catalytic activity"/>
    <property type="evidence" value="ECO:0007669"/>
    <property type="project" value="InterPro"/>
</dbReference>
<dbReference type="eggNOG" id="COG0535">
    <property type="taxonomic scope" value="Bacteria"/>
</dbReference>
<dbReference type="PROSITE" id="PS51918">
    <property type="entry name" value="RADICAL_SAM"/>
    <property type="match status" value="1"/>
</dbReference>
<dbReference type="GO" id="GO:0051536">
    <property type="term" value="F:iron-sulfur cluster binding"/>
    <property type="evidence" value="ECO:0007669"/>
    <property type="project" value="UniProtKB-KW"/>
</dbReference>
<keyword evidence="5" id="KW-0411">Iron-sulfur</keyword>
<dbReference type="PANTHER" id="PTHR11228:SF7">
    <property type="entry name" value="PQQA PEPTIDE CYCLASE"/>
    <property type="match status" value="1"/>
</dbReference>
<evidence type="ECO:0000313" key="7">
    <source>
        <dbReference type="EMBL" id="AEE12988.1"/>
    </source>
</evidence>
<keyword evidence="4" id="KW-0408">Iron</keyword>
<reference evidence="8" key="1">
    <citation type="submission" date="2011-04" db="EMBL/GenBank/DDBJ databases">
        <title>The complete genome of Porphyromonas asaccharolytica DSM 20707.</title>
        <authorList>
            <person name="Lucas S."/>
            <person name="Han J."/>
            <person name="Lapidus A."/>
            <person name="Bruce D."/>
            <person name="Goodwin L."/>
            <person name="Pitluck S."/>
            <person name="Peters L."/>
            <person name="Kyrpides N."/>
            <person name="Mavromatis K."/>
            <person name="Ivanova N."/>
            <person name="Ovchinnikova G."/>
            <person name="Pagani I."/>
            <person name="Lu M."/>
            <person name="Detter J.C."/>
            <person name="Tapia R."/>
            <person name="Han C."/>
            <person name="Land M."/>
            <person name="Hauser L."/>
            <person name="Markowitz V."/>
            <person name="Cheng J.-F."/>
            <person name="Hugenholtz P."/>
            <person name="Woyke T."/>
            <person name="Wu D."/>
            <person name="Gronow S."/>
            <person name="Wellnitz S."/>
            <person name="Brambilla E."/>
            <person name="Klenk H.-P."/>
            <person name="Eisen J.A."/>
        </authorList>
    </citation>
    <scope>NUCLEOTIDE SEQUENCE [LARGE SCALE GENOMIC DNA]</scope>
    <source>
        <strain evidence="8">ATCC 25260 / DSM 20707 / VPI 4198</strain>
    </source>
</reference>
<comment type="cofactor">
    <cofactor evidence="1">
        <name>[4Fe-4S] cluster</name>
        <dbReference type="ChEBI" id="CHEBI:49883"/>
    </cofactor>
</comment>
<dbReference type="Gene3D" id="3.20.20.70">
    <property type="entry name" value="Aldolase class I"/>
    <property type="match status" value="1"/>
</dbReference>
<dbReference type="Proteomes" id="UP000006545">
    <property type="component" value="Chromosome"/>
</dbReference>
<dbReference type="AlphaFoldDB" id="F4KKR3"/>
<dbReference type="CDD" id="cd01335">
    <property type="entry name" value="Radical_SAM"/>
    <property type="match status" value="1"/>
</dbReference>
<dbReference type="InterPro" id="IPR058240">
    <property type="entry name" value="rSAM_sf"/>
</dbReference>
<organism evidence="7 8">
    <name type="scientific">Porphyromonas asaccharolytica (strain ATCC 25260 / DSM 20707 / BCRC 10618 / CCUG 7834 / JCM 6326 / LMG 13178 / VPI 4198 / B440)</name>
    <name type="common">Bacteroides asaccharolyticus</name>
    <dbReference type="NCBI Taxonomy" id="879243"/>
    <lineage>
        <taxon>Bacteria</taxon>
        <taxon>Pseudomonadati</taxon>
        <taxon>Bacteroidota</taxon>
        <taxon>Bacteroidia</taxon>
        <taxon>Bacteroidales</taxon>
        <taxon>Porphyromonadaceae</taxon>
        <taxon>Porphyromonas</taxon>
    </lineage>
</organism>
<feature type="domain" description="Radical SAM core" evidence="6">
    <location>
        <begin position="35"/>
        <end position="256"/>
    </location>
</feature>
<dbReference type="EMBL" id="CP002689">
    <property type="protein sequence ID" value="AEE12988.1"/>
    <property type="molecule type" value="Genomic_DNA"/>
</dbReference>
<keyword evidence="8" id="KW-1185">Reference proteome</keyword>
<dbReference type="SFLD" id="SFLDG01067">
    <property type="entry name" value="SPASM/twitch_domain_containing"/>
    <property type="match status" value="1"/>
</dbReference>
<dbReference type="InterPro" id="IPR050377">
    <property type="entry name" value="Radical_SAM_PqqE_MftC-like"/>
</dbReference>
<name>F4KKR3_PORAD</name>
<keyword evidence="3" id="KW-0479">Metal-binding</keyword>
<proteinExistence type="predicted"/>
<dbReference type="HOGENOM" id="CLU_811003_0_0_10"/>
<evidence type="ECO:0000256" key="3">
    <source>
        <dbReference type="ARBA" id="ARBA00022723"/>
    </source>
</evidence>
<dbReference type="InterPro" id="IPR007197">
    <property type="entry name" value="rSAM"/>
</dbReference>
<dbReference type="RefSeq" id="WP_013760456.1">
    <property type="nucleotide sequence ID" value="NC_015501.1"/>
</dbReference>
<evidence type="ECO:0000256" key="1">
    <source>
        <dbReference type="ARBA" id="ARBA00001966"/>
    </source>
</evidence>
<evidence type="ECO:0000256" key="5">
    <source>
        <dbReference type="ARBA" id="ARBA00023014"/>
    </source>
</evidence>
<sequence>MNPLTHATQRLARTLSRKGGDRLKLLSVLGMHLLRRRYIGVFIDPILACNLRCQMCYFSDPEYRATLRGKLTTDDCEAIAPHLFPQALRLQIGCGAEPTLTPETMLRLVQLGQEYHVPWISVITNGNALTEETLRALVTAGLSELTLSLHGTTQATYERLMVGAEWQRFVTLLEWLKALDNPPAVRLNYTVNRDNLEELSRLPDLIRDYPVRTVQIRPVQKIGESAYKEFDMTPLVAAYERVIATTVERLRAEGIEVICPSSKKMSQTAKPPRRLAKLFEEATYYYISPQSFGPHGVDFRAVSLKSYARQSRLVGRLLRAIFTQRNAYAERNTHTTKKLNY</sequence>
<evidence type="ECO:0000313" key="8">
    <source>
        <dbReference type="Proteomes" id="UP000006545"/>
    </source>
</evidence>
<dbReference type="SUPFAM" id="SSF102114">
    <property type="entry name" value="Radical SAM enzymes"/>
    <property type="match status" value="1"/>
</dbReference>
<evidence type="ECO:0000256" key="2">
    <source>
        <dbReference type="ARBA" id="ARBA00022691"/>
    </source>
</evidence>
<dbReference type="KEGG" id="pah:Poras_1045"/>
<evidence type="ECO:0000256" key="4">
    <source>
        <dbReference type="ARBA" id="ARBA00023004"/>
    </source>
</evidence>
<dbReference type="GO" id="GO:0046872">
    <property type="term" value="F:metal ion binding"/>
    <property type="evidence" value="ECO:0007669"/>
    <property type="project" value="UniProtKB-KW"/>
</dbReference>
<dbReference type="InterPro" id="IPR013785">
    <property type="entry name" value="Aldolase_TIM"/>
</dbReference>
<evidence type="ECO:0000259" key="6">
    <source>
        <dbReference type="PROSITE" id="PS51918"/>
    </source>
</evidence>
<dbReference type="SFLD" id="SFLDS00029">
    <property type="entry name" value="Radical_SAM"/>
    <property type="match status" value="1"/>
</dbReference>
<dbReference type="STRING" id="879243.Poras_1045"/>
<accession>F4KKR3</accession>
<gene>
    <name evidence="7" type="ordered locus">Poras_1045</name>
</gene>
<protein>
    <submittedName>
        <fullName evidence="7">Radical SAM domain protein</fullName>
    </submittedName>
</protein>
<dbReference type="Pfam" id="PF04055">
    <property type="entry name" value="Radical_SAM"/>
    <property type="match status" value="1"/>
</dbReference>
<keyword evidence="2" id="KW-0949">S-adenosyl-L-methionine</keyword>